<proteinExistence type="predicted"/>
<protein>
    <submittedName>
        <fullName evidence="3">Alkaline phosphatase</fullName>
    </submittedName>
</protein>
<dbReference type="EMBL" id="CP012401">
    <property type="protein sequence ID" value="ALG71678.1"/>
    <property type="molecule type" value="Genomic_DNA"/>
</dbReference>
<dbReference type="RefSeq" id="WP_045582206.1">
    <property type="nucleotide sequence ID" value="NZ_CP012401.1"/>
</dbReference>
<feature type="compositionally biased region" description="Basic and acidic residues" evidence="1">
    <location>
        <begin position="79"/>
        <end position="101"/>
    </location>
</feature>
<keyword evidence="4" id="KW-1185">Reference proteome</keyword>
<dbReference type="Proteomes" id="UP000069935">
    <property type="component" value="Chromosome 1"/>
</dbReference>
<dbReference type="InterPro" id="IPR036810">
    <property type="entry name" value="SMc04008-like_sf"/>
</dbReference>
<dbReference type="AlphaFoldDB" id="A0AAC8ZU50"/>
<dbReference type="KEGG" id="ati:AL072_12965"/>
<dbReference type="Gene3D" id="1.10.3340.10">
    <property type="entry name" value="SMc04008-like"/>
    <property type="match status" value="1"/>
</dbReference>
<accession>A0AAC8ZU50</accession>
<reference evidence="3 4" key="2">
    <citation type="journal article" date="2016" name="Genome Announc.">
        <title>Complete Genome Sequence of a Strain of Azospirillum thiophilum Isolated from a Sulfide Spring.</title>
        <authorList>
            <person name="Fomenkov A."/>
            <person name="Vincze T."/>
            <person name="Grabovich M."/>
            <person name="Anton B.P."/>
            <person name="Dubinina G."/>
            <person name="Orlova M."/>
            <person name="Belousova E."/>
            <person name="Roberts R.J."/>
        </authorList>
    </citation>
    <scope>NUCLEOTIDE SEQUENCE [LARGE SCALE GENOMIC DNA]</scope>
    <source>
        <strain evidence="3 4">BV-S</strain>
    </source>
</reference>
<feature type="domain" description="SMc04008-like" evidence="2">
    <location>
        <begin position="30"/>
        <end position="95"/>
    </location>
</feature>
<name>A0AAC8ZU50_9PROT</name>
<dbReference type="SUPFAM" id="SSF158757">
    <property type="entry name" value="SMc04008-like"/>
    <property type="match status" value="1"/>
</dbReference>
<evidence type="ECO:0000313" key="4">
    <source>
        <dbReference type="Proteomes" id="UP000069935"/>
    </source>
</evidence>
<dbReference type="InterPro" id="IPR023163">
    <property type="entry name" value="SMc04008-like_domain"/>
</dbReference>
<dbReference type="Pfam" id="PF06844">
    <property type="entry name" value="DUF1244"/>
    <property type="match status" value="1"/>
</dbReference>
<organism evidence="3 4">
    <name type="scientific">Azospirillum thiophilum</name>
    <dbReference type="NCBI Taxonomy" id="528244"/>
    <lineage>
        <taxon>Bacteria</taxon>
        <taxon>Pseudomonadati</taxon>
        <taxon>Pseudomonadota</taxon>
        <taxon>Alphaproteobacteria</taxon>
        <taxon>Rhodospirillales</taxon>
        <taxon>Azospirillaceae</taxon>
        <taxon>Azospirillum</taxon>
    </lineage>
</organism>
<evidence type="ECO:0000256" key="1">
    <source>
        <dbReference type="SAM" id="MobiDB-lite"/>
    </source>
</evidence>
<sequence>MAELDRQTRIELEAAAFRGLVDHLRKRTDVQNIDLMNLAGFCRNCLSKWYAAAARERGVELSDEDARIAVYGMPYSEWKRTHQKEATPEQQKTFEDTKPLHAEISGHTAR</sequence>
<reference evidence="4" key="1">
    <citation type="submission" date="2015-08" db="EMBL/GenBank/DDBJ databases">
        <title>Complete Genome Sequence of Azospirillum thiophilum BV-S.</title>
        <authorList>
            <person name="Fomenkov A."/>
            <person name="Vincze T."/>
            <person name="Grabovich M."/>
            <person name="Dubinina G."/>
            <person name="Orlova M."/>
            <person name="Belousova E."/>
            <person name="Roberts R.J."/>
        </authorList>
    </citation>
    <scope>NUCLEOTIDE SEQUENCE [LARGE SCALE GENOMIC DNA]</scope>
    <source>
        <strain evidence="4">BV-S</strain>
    </source>
</reference>
<gene>
    <name evidence="3" type="ORF">AL072_12965</name>
</gene>
<feature type="region of interest" description="Disordered" evidence="1">
    <location>
        <begin position="79"/>
        <end position="110"/>
    </location>
</feature>
<evidence type="ECO:0000259" key="2">
    <source>
        <dbReference type="Pfam" id="PF06844"/>
    </source>
</evidence>
<evidence type="ECO:0000313" key="3">
    <source>
        <dbReference type="EMBL" id="ALG71678.1"/>
    </source>
</evidence>